<dbReference type="AlphaFoldDB" id="A0A8T0BHY9"/>
<feature type="region of interest" description="Disordered" evidence="10">
    <location>
        <begin position="94"/>
        <end position="137"/>
    </location>
</feature>
<feature type="chain" id="PRO_5035958795" description="C-C motif chemokine" evidence="9">
    <location>
        <begin position="23"/>
        <end position="137"/>
    </location>
</feature>
<dbReference type="InterPro" id="IPR039809">
    <property type="entry name" value="Chemokine_b/g/d"/>
</dbReference>
<feature type="domain" description="Chemokine interleukin-8-like" evidence="11">
    <location>
        <begin position="28"/>
        <end position="86"/>
    </location>
</feature>
<comment type="similarity">
    <text evidence="2 9">Belongs to the intercrine beta (chemokine CC) family.</text>
</comment>
<dbReference type="InterPro" id="IPR036048">
    <property type="entry name" value="Interleukin_8-like_sf"/>
</dbReference>
<sequence>MISHSVLRLLLVLTFLQSFATAQDKIGPFRCCFQFLAKRIPKKLITNYRVTARQCTKPGVIFTLKNNPEVCVDPDVKWVQKTMNYLNQRLHIEPDKPASTASAHRDQPDKPSSTAHRDEPDSTTKPIFSSPTRAGCK</sequence>
<dbReference type="Pfam" id="PF00048">
    <property type="entry name" value="IL8"/>
    <property type="match status" value="1"/>
</dbReference>
<evidence type="ECO:0000256" key="9">
    <source>
        <dbReference type="RuleBase" id="RU361150"/>
    </source>
</evidence>
<name>A0A8T0BHY9_SILME</name>
<evidence type="ECO:0000256" key="2">
    <source>
        <dbReference type="ARBA" id="ARBA00010868"/>
    </source>
</evidence>
<protein>
    <recommendedName>
        <fullName evidence="9">C-C motif chemokine</fullName>
    </recommendedName>
</protein>
<dbReference type="SUPFAM" id="SSF54117">
    <property type="entry name" value="Interleukin 8-like chemokines"/>
    <property type="match status" value="1"/>
</dbReference>
<dbReference type="PANTHER" id="PTHR12015">
    <property type="entry name" value="SMALL INDUCIBLE CYTOKINE A"/>
    <property type="match status" value="1"/>
</dbReference>
<dbReference type="EMBL" id="JABFDY010000006">
    <property type="protein sequence ID" value="KAF7706811.1"/>
    <property type="molecule type" value="Genomic_DNA"/>
</dbReference>
<comment type="function">
    <text evidence="7">Monokine with inflammatory and chemokinetic properties. Binds to CCR1, CCR4 and CCR5. One of the major HIV-suppressive factors produced by CD8+ T-cells. Recombinant MIP-1-alpha induces a dose-dependent inhibition of different strains of HIV-1, HIV-2, and simian immunodeficiency virus (SIV).</text>
</comment>
<dbReference type="GO" id="GO:0005615">
    <property type="term" value="C:extracellular space"/>
    <property type="evidence" value="ECO:0007669"/>
    <property type="project" value="UniProtKB-KW"/>
</dbReference>
<evidence type="ECO:0000256" key="5">
    <source>
        <dbReference type="ARBA" id="ARBA00022729"/>
    </source>
</evidence>
<reference evidence="12" key="1">
    <citation type="submission" date="2020-08" db="EMBL/GenBank/DDBJ databases">
        <title>Chromosome-level assembly of Southern catfish (Silurus meridionalis) provides insights into visual adaptation to the nocturnal and benthic lifestyles.</title>
        <authorList>
            <person name="Zhang Y."/>
            <person name="Wang D."/>
            <person name="Peng Z."/>
        </authorList>
    </citation>
    <scope>NUCLEOTIDE SEQUENCE</scope>
    <source>
        <strain evidence="12">SWU-2019-XX</strain>
        <tissue evidence="12">Muscle</tissue>
    </source>
</reference>
<comment type="subcellular location">
    <subcellularLocation>
        <location evidence="1 9">Secreted</location>
    </subcellularLocation>
</comment>
<keyword evidence="13" id="KW-1185">Reference proteome</keyword>
<feature type="compositionally biased region" description="Basic and acidic residues" evidence="10">
    <location>
        <begin position="103"/>
        <end position="122"/>
    </location>
</feature>
<proteinExistence type="inferred from homology"/>
<evidence type="ECO:0000256" key="8">
    <source>
        <dbReference type="ARBA" id="ARBA00046726"/>
    </source>
</evidence>
<dbReference type="GO" id="GO:0006955">
    <property type="term" value="P:immune response"/>
    <property type="evidence" value="ECO:0007669"/>
    <property type="project" value="InterPro"/>
</dbReference>
<dbReference type="PANTHER" id="PTHR12015:SF183">
    <property type="entry name" value="C-C MOTIF CHEMOKINE 3"/>
    <property type="match status" value="1"/>
</dbReference>
<organism evidence="12 13">
    <name type="scientific">Silurus meridionalis</name>
    <name type="common">Southern catfish</name>
    <name type="synonym">Silurus soldatovi meridionalis</name>
    <dbReference type="NCBI Taxonomy" id="175797"/>
    <lineage>
        <taxon>Eukaryota</taxon>
        <taxon>Metazoa</taxon>
        <taxon>Chordata</taxon>
        <taxon>Craniata</taxon>
        <taxon>Vertebrata</taxon>
        <taxon>Euteleostomi</taxon>
        <taxon>Actinopterygii</taxon>
        <taxon>Neopterygii</taxon>
        <taxon>Teleostei</taxon>
        <taxon>Ostariophysi</taxon>
        <taxon>Siluriformes</taxon>
        <taxon>Siluridae</taxon>
        <taxon>Silurus</taxon>
    </lineage>
</organism>
<dbReference type="Gene3D" id="2.40.50.40">
    <property type="match status" value="1"/>
</dbReference>
<evidence type="ECO:0000256" key="7">
    <source>
        <dbReference type="ARBA" id="ARBA00044740"/>
    </source>
</evidence>
<dbReference type="InterPro" id="IPR001811">
    <property type="entry name" value="Chemokine_IL8-like_dom"/>
</dbReference>
<feature type="signal peptide" evidence="9">
    <location>
        <begin position="1"/>
        <end position="22"/>
    </location>
</feature>
<accession>A0A8T0BHY9</accession>
<evidence type="ECO:0000256" key="1">
    <source>
        <dbReference type="ARBA" id="ARBA00004613"/>
    </source>
</evidence>
<evidence type="ECO:0000256" key="4">
    <source>
        <dbReference type="ARBA" id="ARBA00022525"/>
    </source>
</evidence>
<dbReference type="InterPro" id="IPR000827">
    <property type="entry name" value="Chemokine_CC_CS"/>
</dbReference>
<keyword evidence="6" id="KW-1015">Disulfide bond</keyword>
<evidence type="ECO:0000256" key="10">
    <source>
        <dbReference type="SAM" id="MobiDB-lite"/>
    </source>
</evidence>
<dbReference type="CDD" id="cd00272">
    <property type="entry name" value="Chemokine_CC"/>
    <property type="match status" value="1"/>
</dbReference>
<dbReference type="GO" id="GO:0008009">
    <property type="term" value="F:chemokine activity"/>
    <property type="evidence" value="ECO:0007669"/>
    <property type="project" value="InterPro"/>
</dbReference>
<dbReference type="Proteomes" id="UP000606274">
    <property type="component" value="Unassembled WGS sequence"/>
</dbReference>
<keyword evidence="3 9" id="KW-0202">Cytokine</keyword>
<keyword evidence="5 9" id="KW-0732">Signal</keyword>
<keyword evidence="4 9" id="KW-0964">Secreted</keyword>
<keyword evidence="9" id="KW-0145">Chemotaxis</keyword>
<dbReference type="SMART" id="SM00199">
    <property type="entry name" value="SCY"/>
    <property type="match status" value="1"/>
</dbReference>
<comment type="subunit">
    <text evidence="8">Self-associates. Also heterodimer of MIP-1-alpha(4-69) and MIP-1-beta(3-69). Interacts with CCR1.</text>
</comment>
<evidence type="ECO:0000256" key="3">
    <source>
        <dbReference type="ARBA" id="ARBA00022514"/>
    </source>
</evidence>
<dbReference type="FunFam" id="2.40.50.40:FF:000002">
    <property type="entry name" value="C-C motif chemokine"/>
    <property type="match status" value="1"/>
</dbReference>
<feature type="compositionally biased region" description="Polar residues" evidence="10">
    <location>
        <begin position="123"/>
        <end position="137"/>
    </location>
</feature>
<dbReference type="PROSITE" id="PS00472">
    <property type="entry name" value="SMALL_CYTOKINES_CC"/>
    <property type="match status" value="1"/>
</dbReference>
<evidence type="ECO:0000259" key="11">
    <source>
        <dbReference type="SMART" id="SM00199"/>
    </source>
</evidence>
<evidence type="ECO:0000256" key="6">
    <source>
        <dbReference type="ARBA" id="ARBA00023157"/>
    </source>
</evidence>
<evidence type="ECO:0000313" key="12">
    <source>
        <dbReference type="EMBL" id="KAF7706811.1"/>
    </source>
</evidence>
<evidence type="ECO:0000313" key="13">
    <source>
        <dbReference type="Proteomes" id="UP000606274"/>
    </source>
</evidence>
<gene>
    <name evidence="12" type="ORF">HF521_020065</name>
</gene>
<comment type="caution">
    <text evidence="12">The sequence shown here is derived from an EMBL/GenBank/DDBJ whole genome shotgun (WGS) entry which is preliminary data.</text>
</comment>